<dbReference type="PANTHER" id="PTHR44013:SF1">
    <property type="entry name" value="ZINC-TYPE ALCOHOL DEHYDROGENASE-LIKE PROTEIN C16A3.02C"/>
    <property type="match status" value="1"/>
</dbReference>
<keyword evidence="3" id="KW-1185">Reference proteome</keyword>
<dbReference type="SMART" id="SM00829">
    <property type="entry name" value="PKS_ER"/>
    <property type="match status" value="1"/>
</dbReference>
<dbReference type="EMBL" id="SMRS01000009">
    <property type="protein sequence ID" value="KAA0873736.1"/>
    <property type="molecule type" value="Genomic_DNA"/>
</dbReference>
<organism evidence="2 3">
    <name type="scientific">Nitrincola tapanii</name>
    <dbReference type="NCBI Taxonomy" id="1708751"/>
    <lineage>
        <taxon>Bacteria</taxon>
        <taxon>Pseudomonadati</taxon>
        <taxon>Pseudomonadota</taxon>
        <taxon>Gammaproteobacteria</taxon>
        <taxon>Oceanospirillales</taxon>
        <taxon>Oceanospirillaceae</taxon>
        <taxon>Nitrincola</taxon>
    </lineage>
</organism>
<name>A0A5A9VZ31_9GAMM</name>
<dbReference type="CDD" id="cd05289">
    <property type="entry name" value="MDR_like_2"/>
    <property type="match status" value="1"/>
</dbReference>
<dbReference type="AlphaFoldDB" id="A0A5A9VZ31"/>
<reference evidence="2 3" key="1">
    <citation type="submission" date="2019-03" db="EMBL/GenBank/DDBJ databases">
        <title>Nitrincola sp. nov. isolated from an Indian soda lake.</title>
        <authorList>
            <person name="Joshi A."/>
            <person name="Thite S.V."/>
            <person name="Joseph N."/>
            <person name="Dhotre D."/>
            <person name="Moorthy M."/>
            <person name="Shouche Y.S."/>
        </authorList>
    </citation>
    <scope>NUCLEOTIDE SEQUENCE [LARGE SCALE GENOMIC DNA]</scope>
    <source>
        <strain evidence="2 3">MEB193</strain>
    </source>
</reference>
<dbReference type="RefSeq" id="WP_149391695.1">
    <property type="nucleotide sequence ID" value="NZ_SMRS01000009.1"/>
</dbReference>
<dbReference type="Proteomes" id="UP000325302">
    <property type="component" value="Unassembled WGS sequence"/>
</dbReference>
<gene>
    <name evidence="2" type="ORF">E1H14_11840</name>
</gene>
<dbReference type="Gene3D" id="3.40.50.720">
    <property type="entry name" value="NAD(P)-binding Rossmann-like Domain"/>
    <property type="match status" value="1"/>
</dbReference>
<dbReference type="Gene3D" id="3.90.180.10">
    <property type="entry name" value="Medium-chain alcohol dehydrogenases, catalytic domain"/>
    <property type="match status" value="1"/>
</dbReference>
<dbReference type="InterPro" id="IPR052733">
    <property type="entry name" value="Chloroplast_QOR"/>
</dbReference>
<dbReference type="Pfam" id="PF08240">
    <property type="entry name" value="ADH_N"/>
    <property type="match status" value="1"/>
</dbReference>
<proteinExistence type="predicted"/>
<sequence length="313" mass="32975">MHAIRIHAFEPDNLVYEECERPTPQAGEVLIRNQAAGVNPIDWKTVSGGGACGFIEQLPYIPGWEFSGIIEACGEGVENWQPGQAVLGFIRFPHPANCYAEYLCAPADEITLRPEGVDAIQAAALGLTGLTAWQALFEAAALKAGEKVLILAAAGGVGHLAVQLAVEAGAEVTATASIQNHAFLRSLGAHTCLDYANLDWSAYRGQFDVILDGIGGDAGLQALPSLKATGRCVTLPSVTAAQIIAAAEGQDWQVMGIRARPDAQQLAGLVERLAQGRLHLAIDRSLPLTEAATAHKLSASGHCRGKLVLSVEF</sequence>
<comment type="caution">
    <text evidence="2">The sequence shown here is derived from an EMBL/GenBank/DDBJ whole genome shotgun (WGS) entry which is preliminary data.</text>
</comment>
<protein>
    <submittedName>
        <fullName evidence="2">NADP-dependent oxidoreductase</fullName>
    </submittedName>
</protein>
<evidence type="ECO:0000259" key="1">
    <source>
        <dbReference type="SMART" id="SM00829"/>
    </source>
</evidence>
<dbReference type="PANTHER" id="PTHR44013">
    <property type="entry name" value="ZINC-TYPE ALCOHOL DEHYDROGENASE-LIKE PROTEIN C16A3.02C"/>
    <property type="match status" value="1"/>
</dbReference>
<dbReference type="InterPro" id="IPR013154">
    <property type="entry name" value="ADH-like_N"/>
</dbReference>
<evidence type="ECO:0000313" key="3">
    <source>
        <dbReference type="Proteomes" id="UP000325302"/>
    </source>
</evidence>
<evidence type="ECO:0000313" key="2">
    <source>
        <dbReference type="EMBL" id="KAA0873736.1"/>
    </source>
</evidence>
<dbReference type="SUPFAM" id="SSF50129">
    <property type="entry name" value="GroES-like"/>
    <property type="match status" value="1"/>
</dbReference>
<dbReference type="OrthoDB" id="9785812at2"/>
<dbReference type="InterPro" id="IPR020843">
    <property type="entry name" value="ER"/>
</dbReference>
<dbReference type="Pfam" id="PF13602">
    <property type="entry name" value="ADH_zinc_N_2"/>
    <property type="match status" value="1"/>
</dbReference>
<feature type="domain" description="Enoyl reductase (ER)" evidence="1">
    <location>
        <begin position="11"/>
        <end position="309"/>
    </location>
</feature>
<dbReference type="SUPFAM" id="SSF51735">
    <property type="entry name" value="NAD(P)-binding Rossmann-fold domains"/>
    <property type="match status" value="1"/>
</dbReference>
<dbReference type="GO" id="GO:0016491">
    <property type="term" value="F:oxidoreductase activity"/>
    <property type="evidence" value="ECO:0007669"/>
    <property type="project" value="InterPro"/>
</dbReference>
<accession>A0A5A9VZ31</accession>
<dbReference type="InterPro" id="IPR036291">
    <property type="entry name" value="NAD(P)-bd_dom_sf"/>
</dbReference>
<dbReference type="InterPro" id="IPR011032">
    <property type="entry name" value="GroES-like_sf"/>
</dbReference>